<dbReference type="RefSeq" id="WP_359268196.1">
    <property type="nucleotide sequence ID" value="NZ_JBEZNA010000003.1"/>
</dbReference>
<gene>
    <name evidence="1" type="ORF">AB0D95_02445</name>
</gene>
<organism evidence="1 2">
    <name type="scientific">Streptomyces chilikensis</name>
    <dbReference type="NCBI Taxonomy" id="1194079"/>
    <lineage>
        <taxon>Bacteria</taxon>
        <taxon>Bacillati</taxon>
        <taxon>Actinomycetota</taxon>
        <taxon>Actinomycetes</taxon>
        <taxon>Kitasatosporales</taxon>
        <taxon>Streptomycetaceae</taxon>
        <taxon>Streptomyces</taxon>
    </lineage>
</organism>
<dbReference type="Proteomes" id="UP001551584">
    <property type="component" value="Unassembled WGS sequence"/>
</dbReference>
<evidence type="ECO:0000313" key="2">
    <source>
        <dbReference type="Proteomes" id="UP001551584"/>
    </source>
</evidence>
<keyword evidence="2" id="KW-1185">Reference proteome</keyword>
<evidence type="ECO:0000313" key="1">
    <source>
        <dbReference type="EMBL" id="MEU9576146.1"/>
    </source>
</evidence>
<reference evidence="1 2" key="1">
    <citation type="submission" date="2024-06" db="EMBL/GenBank/DDBJ databases">
        <title>The Natural Products Discovery Center: Release of the First 8490 Sequenced Strains for Exploring Actinobacteria Biosynthetic Diversity.</title>
        <authorList>
            <person name="Kalkreuter E."/>
            <person name="Kautsar S.A."/>
            <person name="Yang D."/>
            <person name="Bader C.D."/>
            <person name="Teijaro C.N."/>
            <person name="Fluegel L."/>
            <person name="Davis C.M."/>
            <person name="Simpson J.R."/>
            <person name="Lauterbach L."/>
            <person name="Steele A.D."/>
            <person name="Gui C."/>
            <person name="Meng S."/>
            <person name="Li G."/>
            <person name="Viehrig K."/>
            <person name="Ye F."/>
            <person name="Su P."/>
            <person name="Kiefer A.F."/>
            <person name="Nichols A."/>
            <person name="Cepeda A.J."/>
            <person name="Yan W."/>
            <person name="Fan B."/>
            <person name="Jiang Y."/>
            <person name="Adhikari A."/>
            <person name="Zheng C.-J."/>
            <person name="Schuster L."/>
            <person name="Cowan T.M."/>
            <person name="Smanski M.J."/>
            <person name="Chevrette M.G."/>
            <person name="De Carvalho L.P.S."/>
            <person name="Shen B."/>
        </authorList>
    </citation>
    <scope>NUCLEOTIDE SEQUENCE [LARGE SCALE GENOMIC DNA]</scope>
    <source>
        <strain evidence="1 2">NPDC048117</strain>
    </source>
</reference>
<dbReference type="EMBL" id="JBEZNA010000003">
    <property type="protein sequence ID" value="MEU9576146.1"/>
    <property type="molecule type" value="Genomic_DNA"/>
</dbReference>
<accession>A0ABV3EJ13</accession>
<sequence>MEEMQVVELTEDAAPLETQELAGPIRAMSGRGHGQFWAVLSNAGVNRHSRVLASITEIGFDGGGAFPVKGLARCEVSNVVPTDGNQLNCWVNIGWQTDLAYRIYFTVE</sequence>
<name>A0ABV3EJ13_9ACTN</name>
<comment type="caution">
    <text evidence="1">The sequence shown here is derived from an EMBL/GenBank/DDBJ whole genome shotgun (WGS) entry which is preliminary data.</text>
</comment>
<protein>
    <submittedName>
        <fullName evidence="1">Uncharacterized protein</fullName>
    </submittedName>
</protein>
<proteinExistence type="predicted"/>